<accession>A0A1B0AVH8</accession>
<keyword evidence="2" id="KW-1185">Reference proteome</keyword>
<proteinExistence type="predicted"/>
<dbReference type="EMBL" id="JXJN01004236">
    <property type="status" value="NOT_ANNOTATED_CDS"/>
    <property type="molecule type" value="Genomic_DNA"/>
</dbReference>
<dbReference type="VEuPathDB" id="VectorBase:GPPI010014"/>
<reference evidence="2" key="1">
    <citation type="submission" date="2015-01" db="EMBL/GenBank/DDBJ databases">
        <authorList>
            <person name="Aksoy S."/>
            <person name="Warren W."/>
            <person name="Wilson R.K."/>
        </authorList>
    </citation>
    <scope>NUCLEOTIDE SEQUENCE [LARGE SCALE GENOMIC DNA]</scope>
    <source>
        <strain evidence="2">IAEA</strain>
    </source>
</reference>
<dbReference type="PROSITE" id="PS51257">
    <property type="entry name" value="PROKAR_LIPOPROTEIN"/>
    <property type="match status" value="1"/>
</dbReference>
<dbReference type="EnsemblMetazoa" id="GPPI010014-RA">
    <property type="protein sequence ID" value="GPPI010014-PA"/>
    <property type="gene ID" value="GPPI010014"/>
</dbReference>
<organism evidence="1 2">
    <name type="scientific">Glossina palpalis gambiensis</name>
    <dbReference type="NCBI Taxonomy" id="67801"/>
    <lineage>
        <taxon>Eukaryota</taxon>
        <taxon>Metazoa</taxon>
        <taxon>Ecdysozoa</taxon>
        <taxon>Arthropoda</taxon>
        <taxon>Hexapoda</taxon>
        <taxon>Insecta</taxon>
        <taxon>Pterygota</taxon>
        <taxon>Neoptera</taxon>
        <taxon>Endopterygota</taxon>
        <taxon>Diptera</taxon>
        <taxon>Brachycera</taxon>
        <taxon>Muscomorpha</taxon>
        <taxon>Hippoboscoidea</taxon>
        <taxon>Glossinidae</taxon>
        <taxon>Glossina</taxon>
    </lineage>
</organism>
<evidence type="ECO:0000313" key="2">
    <source>
        <dbReference type="Proteomes" id="UP000092460"/>
    </source>
</evidence>
<dbReference type="EMBL" id="JXJN01004237">
    <property type="status" value="NOT_ANNOTATED_CDS"/>
    <property type="molecule type" value="Genomic_DNA"/>
</dbReference>
<protein>
    <submittedName>
        <fullName evidence="1">Uncharacterized protein</fullName>
    </submittedName>
</protein>
<dbReference type="Proteomes" id="UP000092460">
    <property type="component" value="Unassembled WGS sequence"/>
</dbReference>
<dbReference type="AlphaFoldDB" id="A0A1B0AVH8"/>
<name>A0A1B0AVH8_9MUSC</name>
<sequence>MLRPNNKVDEPGTLFELSGNVFVPNLTLSLLGCTELSVCLAKAFLRPLTLLLAVSIVLVDDVTFDVSPLVDVVVAAAGVFKYELLWMNTPSQRILDTRHLCFYLPIRLIESNNNISVNLKWEKSLSKNLDIPYLINLRVFGRTFEDLRDHEISSGVAPSVEIVLSKTFFVITLMNMKMKDFLQTAKITIVTFYLKACATIGYENSTKNDNLERNIINY</sequence>
<reference evidence="1" key="2">
    <citation type="submission" date="2020-05" db="UniProtKB">
        <authorList>
            <consortium name="EnsemblMetazoa"/>
        </authorList>
    </citation>
    <scope>IDENTIFICATION</scope>
    <source>
        <strain evidence="1">IAEA</strain>
    </source>
</reference>
<evidence type="ECO:0000313" key="1">
    <source>
        <dbReference type="EnsemblMetazoa" id="GPPI010014-PA"/>
    </source>
</evidence>